<dbReference type="STRING" id="323848.Nmul_A2657"/>
<dbReference type="GO" id="GO:0016787">
    <property type="term" value="F:hydrolase activity"/>
    <property type="evidence" value="ECO:0007669"/>
    <property type="project" value="UniProtKB-KW"/>
</dbReference>
<keyword evidence="18" id="KW-1185">Reference proteome</keyword>
<protein>
    <recommendedName>
        <fullName evidence="9">DEAD-box ATP-dependent RNA helicase RhpA</fullName>
        <ecNumber evidence="1">3.6.4.13</ecNumber>
    </recommendedName>
</protein>
<dbReference type="KEGG" id="nmu:Nmul_A2657"/>
<evidence type="ECO:0000259" key="15">
    <source>
        <dbReference type="PROSITE" id="PS51195"/>
    </source>
</evidence>
<proteinExistence type="inferred from homology"/>
<accession>Q2Y5M7</accession>
<feature type="region of interest" description="Disordered" evidence="12">
    <location>
        <begin position="395"/>
        <end position="510"/>
    </location>
</feature>
<dbReference type="CDD" id="cd00268">
    <property type="entry name" value="DEADc"/>
    <property type="match status" value="1"/>
</dbReference>
<dbReference type="Proteomes" id="UP000002718">
    <property type="component" value="Chromosome"/>
</dbReference>
<dbReference type="PROSITE" id="PS00039">
    <property type="entry name" value="DEAD_ATP_HELICASE"/>
    <property type="match status" value="1"/>
</dbReference>
<reference evidence="18" key="2">
    <citation type="submission" date="2005-08" db="EMBL/GenBank/DDBJ databases">
        <title>Complete sequence of chromosome 1 of Nitrosospira multiformis ATCC 25196.</title>
        <authorList>
            <person name="Copeland A."/>
            <person name="Lucas S."/>
            <person name="Lapidus A."/>
            <person name="Barry K."/>
            <person name="Detter J.C."/>
            <person name="Glavina T."/>
            <person name="Hammon N."/>
            <person name="Israni S."/>
            <person name="Pitluck S."/>
            <person name="Chain P."/>
            <person name="Malfatti S."/>
            <person name="Shin M."/>
            <person name="Vergez L."/>
            <person name="Schmutz J."/>
            <person name="Larimer F."/>
            <person name="Land M."/>
            <person name="Hauser L."/>
            <person name="Kyrpides N."/>
            <person name="Lykidis A."/>
            <person name="Richardson P."/>
        </authorList>
    </citation>
    <scope>NUCLEOTIDE SEQUENCE [LARGE SCALE GENOMIC DNA]</scope>
    <source>
        <strain evidence="18">ATCC 25196 / NCIMB 11849 / C 71</strain>
    </source>
</reference>
<dbReference type="InterPro" id="IPR044742">
    <property type="entry name" value="DEAD/DEAH_RhlB"/>
</dbReference>
<evidence type="ECO:0000256" key="5">
    <source>
        <dbReference type="ARBA" id="ARBA00022806"/>
    </source>
</evidence>
<evidence type="ECO:0000259" key="13">
    <source>
        <dbReference type="PROSITE" id="PS51192"/>
    </source>
</evidence>
<dbReference type="CDD" id="cd18787">
    <property type="entry name" value="SF2_C_DEAD"/>
    <property type="match status" value="1"/>
</dbReference>
<dbReference type="GO" id="GO:0009266">
    <property type="term" value="P:response to temperature stimulus"/>
    <property type="evidence" value="ECO:0007669"/>
    <property type="project" value="UniProtKB-ARBA"/>
</dbReference>
<feature type="domain" description="Helicase ATP-binding" evidence="13">
    <location>
        <begin position="32"/>
        <end position="210"/>
    </location>
</feature>
<evidence type="ECO:0000256" key="10">
    <source>
        <dbReference type="PROSITE-ProRule" id="PRU00552"/>
    </source>
</evidence>
<evidence type="ECO:0000313" key="17">
    <source>
        <dbReference type="EMBL" id="SEG18768.1"/>
    </source>
</evidence>
<feature type="compositionally biased region" description="Polar residues" evidence="12">
    <location>
        <begin position="415"/>
        <end position="426"/>
    </location>
</feature>
<dbReference type="eggNOG" id="COG0513">
    <property type="taxonomic scope" value="Bacteria"/>
</dbReference>
<keyword evidence="6 11" id="KW-0067">ATP-binding</keyword>
<name>Q2Y5M7_NITMU</name>
<keyword evidence="3 11" id="KW-0547">Nucleotide-binding</keyword>
<evidence type="ECO:0000256" key="12">
    <source>
        <dbReference type="SAM" id="MobiDB-lite"/>
    </source>
</evidence>
<evidence type="ECO:0000256" key="9">
    <source>
        <dbReference type="ARBA" id="ARBA00074363"/>
    </source>
</evidence>
<reference evidence="16" key="1">
    <citation type="submission" date="2005-08" db="EMBL/GenBank/DDBJ databases">
        <title>Complete sequence of Chromosome 1 of Nitrosospira multiformis ATCC 25196.</title>
        <authorList>
            <consortium name="US DOE Joint Genome Institute"/>
            <person name="Copeland A."/>
            <person name="Lucas S."/>
            <person name="Lapidus A."/>
            <person name="Barry K."/>
            <person name="Detter J.C."/>
            <person name="Glavina T."/>
            <person name="Hammon N."/>
            <person name="Israni S."/>
            <person name="Pitluck S."/>
            <person name="Chain P."/>
            <person name="Malfatti S."/>
            <person name="Shin M."/>
            <person name="Vergez L."/>
            <person name="Schmutz J."/>
            <person name="Larimer F."/>
            <person name="Land M."/>
            <person name="Hauser L."/>
            <person name="Kyrpides N."/>
            <person name="Lykidis A."/>
            <person name="Richardson P."/>
        </authorList>
    </citation>
    <scope>NUCLEOTIDE SEQUENCE</scope>
    <source>
        <strain evidence="16">ATCC 25196</strain>
    </source>
</reference>
<dbReference type="SMART" id="SM00487">
    <property type="entry name" value="DEXDc"/>
    <property type="match status" value="1"/>
</dbReference>
<comment type="catalytic activity">
    <reaction evidence="8">
        <text>ATP + H2O = ADP + phosphate + H(+)</text>
        <dbReference type="Rhea" id="RHEA:13065"/>
        <dbReference type="ChEBI" id="CHEBI:15377"/>
        <dbReference type="ChEBI" id="CHEBI:15378"/>
        <dbReference type="ChEBI" id="CHEBI:30616"/>
        <dbReference type="ChEBI" id="CHEBI:43474"/>
        <dbReference type="ChEBI" id="CHEBI:456216"/>
        <dbReference type="EC" id="3.6.4.13"/>
    </reaction>
</comment>
<dbReference type="EMBL" id="CP000103">
    <property type="protein sequence ID" value="ABB75944.1"/>
    <property type="molecule type" value="Genomic_DNA"/>
</dbReference>
<sequence>MSFTELNLTPEILRAIADQGYTDPTPIQTQAIPHILEGRDIMGAAQTGTGKTASFTLPMLNLLQSGANTSASPARHPIRTLILVPTRELAIQVHESVKTYGKYLPLRYAAVYGGVDMEPQTRELRAGVEILVATPGRLLDHVQQKAINLSKVEILILDEADRMLDMGFLPDIKRILALLPSQRQSLMFSATFSDEIKKLAGKLLREPVLVEVARRNTITELITHVVHPVVRERKRELLAHLIKSQDLQQVLVFARTKHGASRLAHQLERDHISATAIHGDKTQTQRTEALAKFKQGVVRVLVATDVAARGLDIEELPHVVNFELPTNPEDYVHRIGRTGRAGTKGDAVSLVCEDEAELLKGIEKLLKFKLESKVVPGFEPETPVAQGEAAISHGRIDQKSAGSQPRGSQPRKLEQANSVMSLNGTKGKTARSSKEHAGSRRTGKLPEDPLFTQPYTPGTFSGEPSDRTSAKSETPLPEKRFDYFAHKQQKKPIPALFMPPRGQSKQGQEG</sequence>
<dbReference type="AlphaFoldDB" id="Q2Y5M7"/>
<feature type="compositionally biased region" description="Basic and acidic residues" evidence="12">
    <location>
        <begin position="464"/>
        <end position="485"/>
    </location>
</feature>
<evidence type="ECO:0000256" key="1">
    <source>
        <dbReference type="ARBA" id="ARBA00012552"/>
    </source>
</evidence>
<organism evidence="16 18">
    <name type="scientific">Nitrosospira multiformis (strain ATCC 25196 / NCIMB 11849 / C 71)</name>
    <dbReference type="NCBI Taxonomy" id="323848"/>
    <lineage>
        <taxon>Bacteria</taxon>
        <taxon>Pseudomonadati</taxon>
        <taxon>Pseudomonadota</taxon>
        <taxon>Betaproteobacteria</taxon>
        <taxon>Nitrosomonadales</taxon>
        <taxon>Nitrosomonadaceae</taxon>
        <taxon>Nitrosospira</taxon>
    </lineage>
</organism>
<dbReference type="Gene3D" id="3.40.50.300">
    <property type="entry name" value="P-loop containing nucleotide triphosphate hydrolases"/>
    <property type="match status" value="2"/>
</dbReference>
<gene>
    <name evidence="16" type="ordered locus">Nmul_A2657</name>
    <name evidence="17" type="ORF">SAMN05216403_1453</name>
</gene>
<dbReference type="SUPFAM" id="SSF52540">
    <property type="entry name" value="P-loop containing nucleoside triphosphate hydrolases"/>
    <property type="match status" value="1"/>
</dbReference>
<evidence type="ECO:0000256" key="2">
    <source>
        <dbReference type="ARBA" id="ARBA00022490"/>
    </source>
</evidence>
<dbReference type="PROSITE" id="PS51192">
    <property type="entry name" value="HELICASE_ATP_BIND_1"/>
    <property type="match status" value="1"/>
</dbReference>
<dbReference type="RefSeq" id="WP_011381940.1">
    <property type="nucleotide sequence ID" value="NC_007614.1"/>
</dbReference>
<evidence type="ECO:0000313" key="19">
    <source>
        <dbReference type="Proteomes" id="UP000236751"/>
    </source>
</evidence>
<feature type="domain" description="DEAD-box RNA helicase Q" evidence="15">
    <location>
        <begin position="1"/>
        <end position="29"/>
    </location>
</feature>
<dbReference type="OrthoDB" id="5297934at2"/>
<evidence type="ECO:0000256" key="8">
    <source>
        <dbReference type="ARBA" id="ARBA00047984"/>
    </source>
</evidence>
<dbReference type="GO" id="GO:0042255">
    <property type="term" value="P:ribosome assembly"/>
    <property type="evidence" value="ECO:0007669"/>
    <property type="project" value="UniProtKB-ARBA"/>
</dbReference>
<dbReference type="HOGENOM" id="CLU_003041_28_3_4"/>
<dbReference type="InterPro" id="IPR027417">
    <property type="entry name" value="P-loop_NTPase"/>
</dbReference>
<dbReference type="PROSITE" id="PS51195">
    <property type="entry name" value="Q_MOTIF"/>
    <property type="match status" value="1"/>
</dbReference>
<dbReference type="InterPro" id="IPR000629">
    <property type="entry name" value="RNA-helicase_DEAD-box_CS"/>
</dbReference>
<evidence type="ECO:0000313" key="16">
    <source>
        <dbReference type="EMBL" id="ABB75944.1"/>
    </source>
</evidence>
<dbReference type="FunFam" id="3.40.50.300:FF:000108">
    <property type="entry name" value="ATP-dependent RNA helicase RhlE"/>
    <property type="match status" value="1"/>
</dbReference>
<evidence type="ECO:0000256" key="11">
    <source>
        <dbReference type="RuleBase" id="RU000492"/>
    </source>
</evidence>
<dbReference type="GO" id="GO:0005829">
    <property type="term" value="C:cytosol"/>
    <property type="evidence" value="ECO:0007669"/>
    <property type="project" value="TreeGrafter"/>
</dbReference>
<evidence type="ECO:0000313" key="18">
    <source>
        <dbReference type="Proteomes" id="UP000002718"/>
    </source>
</evidence>
<keyword evidence="2" id="KW-0963">Cytoplasm</keyword>
<reference evidence="16 18" key="3">
    <citation type="journal article" date="2008" name="Appl. Environ. Microbiol.">
        <title>Complete genome sequence of Nitrosospira multiformis, an ammonia-oxidizing bacterium from the soil environment.</title>
        <authorList>
            <person name="Norton J.M."/>
            <person name="Klotz M.G."/>
            <person name="Stein L.Y."/>
            <person name="Arp D.J."/>
            <person name="Bottomley P.J."/>
            <person name="Chain P.S."/>
            <person name="Hauser L.J."/>
            <person name="Land M.L."/>
            <person name="Larimer F.W."/>
            <person name="Shin M.W."/>
            <person name="Starkenburg S.R."/>
        </authorList>
    </citation>
    <scope>NUCLEOTIDE SEQUENCE [LARGE SCALE GENOMIC DNA]</scope>
    <source>
        <strain evidence="16">ATCC 25196</strain>
        <strain evidence="18">ATCC 25196 / NCIMB 11849 / C 71</strain>
    </source>
</reference>
<dbReference type="GO" id="GO:0005524">
    <property type="term" value="F:ATP binding"/>
    <property type="evidence" value="ECO:0007669"/>
    <property type="project" value="UniProtKB-KW"/>
</dbReference>
<dbReference type="InterPro" id="IPR011545">
    <property type="entry name" value="DEAD/DEAH_box_helicase_dom"/>
</dbReference>
<dbReference type="InterPro" id="IPR014014">
    <property type="entry name" value="RNA_helicase_DEAD_Q_motif"/>
</dbReference>
<dbReference type="Pfam" id="PF00271">
    <property type="entry name" value="Helicase_C"/>
    <property type="match status" value="1"/>
</dbReference>
<dbReference type="EMBL" id="FNVK01000045">
    <property type="protein sequence ID" value="SEG18768.1"/>
    <property type="molecule type" value="Genomic_DNA"/>
</dbReference>
<feature type="domain" description="Helicase C-terminal" evidence="14">
    <location>
        <begin position="236"/>
        <end position="382"/>
    </location>
</feature>
<evidence type="ECO:0000256" key="6">
    <source>
        <dbReference type="ARBA" id="ARBA00022840"/>
    </source>
</evidence>
<keyword evidence="4 11" id="KW-0378">Hydrolase</keyword>
<keyword evidence="5 11" id="KW-0347">Helicase</keyword>
<evidence type="ECO:0000256" key="7">
    <source>
        <dbReference type="ARBA" id="ARBA00038437"/>
    </source>
</evidence>
<dbReference type="Proteomes" id="UP000236751">
    <property type="component" value="Unassembled WGS sequence"/>
</dbReference>
<dbReference type="PANTHER" id="PTHR47959:SF13">
    <property type="entry name" value="ATP-DEPENDENT RNA HELICASE RHLE"/>
    <property type="match status" value="1"/>
</dbReference>
<dbReference type="PANTHER" id="PTHR47959">
    <property type="entry name" value="ATP-DEPENDENT RNA HELICASE RHLE-RELATED"/>
    <property type="match status" value="1"/>
</dbReference>
<feature type="short sequence motif" description="Q motif" evidence="10">
    <location>
        <begin position="1"/>
        <end position="29"/>
    </location>
</feature>
<evidence type="ECO:0000259" key="14">
    <source>
        <dbReference type="PROSITE" id="PS51194"/>
    </source>
</evidence>
<comment type="similarity">
    <text evidence="7 11">Belongs to the DEAD box helicase family.</text>
</comment>
<evidence type="ECO:0000256" key="3">
    <source>
        <dbReference type="ARBA" id="ARBA00022741"/>
    </source>
</evidence>
<dbReference type="Pfam" id="PF00270">
    <property type="entry name" value="DEAD"/>
    <property type="match status" value="1"/>
</dbReference>
<evidence type="ECO:0000256" key="4">
    <source>
        <dbReference type="ARBA" id="ARBA00022801"/>
    </source>
</evidence>
<reference evidence="17 19" key="4">
    <citation type="submission" date="2016-10" db="EMBL/GenBank/DDBJ databases">
        <authorList>
            <person name="de Groot N.N."/>
        </authorList>
    </citation>
    <scope>NUCLEOTIDE SEQUENCE [LARGE SCALE GENOMIC DNA]</scope>
    <source>
        <strain evidence="17 19">Nl13</strain>
    </source>
</reference>
<dbReference type="InterPro" id="IPR014001">
    <property type="entry name" value="Helicase_ATP-bd"/>
</dbReference>
<dbReference type="SMART" id="SM00490">
    <property type="entry name" value="HELICc"/>
    <property type="match status" value="1"/>
</dbReference>
<dbReference type="PROSITE" id="PS51194">
    <property type="entry name" value="HELICASE_CTER"/>
    <property type="match status" value="1"/>
</dbReference>
<dbReference type="EC" id="3.6.4.13" evidence="1"/>
<dbReference type="FunFam" id="3.40.50.300:FF:000468">
    <property type="entry name" value="ATP-dependent RNA helicase RhlE"/>
    <property type="match status" value="1"/>
</dbReference>
<dbReference type="InterPro" id="IPR001650">
    <property type="entry name" value="Helicase_C-like"/>
</dbReference>
<dbReference type="InterPro" id="IPR050079">
    <property type="entry name" value="DEAD_box_RNA_helicase"/>
</dbReference>
<dbReference type="GO" id="GO:0003724">
    <property type="term" value="F:RNA helicase activity"/>
    <property type="evidence" value="ECO:0007669"/>
    <property type="project" value="UniProtKB-EC"/>
</dbReference>
<dbReference type="GO" id="GO:0003676">
    <property type="term" value="F:nucleic acid binding"/>
    <property type="evidence" value="ECO:0007669"/>
    <property type="project" value="InterPro"/>
</dbReference>